<dbReference type="Proteomes" id="UP000238701">
    <property type="component" value="Unassembled WGS sequence"/>
</dbReference>
<evidence type="ECO:0000256" key="1">
    <source>
        <dbReference type="SAM" id="MobiDB-lite"/>
    </source>
</evidence>
<sequence>MTSLFIDSIHQLVAVEDRCTFSMKNGRENRNHGNQEKGEEEKETLSKVSTKSKGDAECVP</sequence>
<proteinExistence type="predicted"/>
<feature type="compositionally biased region" description="Basic and acidic residues" evidence="1">
    <location>
        <begin position="23"/>
        <end position="45"/>
    </location>
</feature>
<dbReference type="EMBL" id="OMOD01000128">
    <property type="protein sequence ID" value="SPF41290.1"/>
    <property type="molecule type" value="Genomic_DNA"/>
</dbReference>
<name>A0A2U3KNX6_9BACT</name>
<gene>
    <name evidence="2" type="ORF">SBA1_350024</name>
</gene>
<evidence type="ECO:0000313" key="3">
    <source>
        <dbReference type="Proteomes" id="UP000238701"/>
    </source>
</evidence>
<dbReference type="AlphaFoldDB" id="A0A2U3KNX6"/>
<feature type="region of interest" description="Disordered" evidence="1">
    <location>
        <begin position="23"/>
        <end position="60"/>
    </location>
</feature>
<accession>A0A2U3KNX6</accession>
<evidence type="ECO:0000313" key="2">
    <source>
        <dbReference type="EMBL" id="SPF41290.1"/>
    </source>
</evidence>
<protein>
    <submittedName>
        <fullName evidence="2">Uncharacterized protein</fullName>
    </submittedName>
</protein>
<reference evidence="3" key="1">
    <citation type="submission" date="2018-02" db="EMBL/GenBank/DDBJ databases">
        <authorList>
            <person name="Hausmann B."/>
        </authorList>
    </citation>
    <scope>NUCLEOTIDE SEQUENCE [LARGE SCALE GENOMIC DNA]</scope>
    <source>
        <strain evidence="3">Peat soil MAG SbA1</strain>
    </source>
</reference>
<organism evidence="2 3">
    <name type="scientific">Candidatus Sulfotelmatobacter kueseliae</name>
    <dbReference type="NCBI Taxonomy" id="2042962"/>
    <lineage>
        <taxon>Bacteria</taxon>
        <taxon>Pseudomonadati</taxon>
        <taxon>Acidobacteriota</taxon>
        <taxon>Terriglobia</taxon>
        <taxon>Terriglobales</taxon>
        <taxon>Candidatus Korobacteraceae</taxon>
        <taxon>Candidatus Sulfotelmatobacter</taxon>
    </lineage>
</organism>